<keyword evidence="2" id="KW-1185">Reference proteome</keyword>
<evidence type="ECO:0000313" key="2">
    <source>
        <dbReference type="Proteomes" id="UP000694541"/>
    </source>
</evidence>
<name>A0A8B9NU27_9AVES</name>
<dbReference type="AlphaFoldDB" id="A0A8B9NU27"/>
<protein>
    <submittedName>
        <fullName evidence="1">Uncharacterized protein</fullName>
    </submittedName>
</protein>
<sequence length="110" mass="12427">MWDGTFLNNFTSKFATSLPGRRPYCLCEVYKCLFLRNLKLNSINVATLAGRIHFSAKKLSDCELKEQTVQKCETEELPQSTENSNFGRLHIPVMLEEVVSCISPQPGQVS</sequence>
<evidence type="ECO:0000313" key="1">
    <source>
        <dbReference type="Ensembl" id="ENSANIP00000023814.1"/>
    </source>
</evidence>
<dbReference type="Proteomes" id="UP000694541">
    <property type="component" value="Unplaced"/>
</dbReference>
<dbReference type="Ensembl" id="ENSANIT00000024606.1">
    <property type="protein sequence ID" value="ENSANIP00000023814.1"/>
    <property type="gene ID" value="ENSANIG00000016166.1"/>
</dbReference>
<reference evidence="1" key="1">
    <citation type="submission" date="2025-08" db="UniProtKB">
        <authorList>
            <consortium name="Ensembl"/>
        </authorList>
    </citation>
    <scope>IDENTIFICATION</scope>
</reference>
<organism evidence="1 2">
    <name type="scientific">Accipiter nisus</name>
    <name type="common">Eurasian sparrowhawk</name>
    <dbReference type="NCBI Taxonomy" id="211598"/>
    <lineage>
        <taxon>Eukaryota</taxon>
        <taxon>Metazoa</taxon>
        <taxon>Chordata</taxon>
        <taxon>Craniata</taxon>
        <taxon>Vertebrata</taxon>
        <taxon>Euteleostomi</taxon>
        <taxon>Archelosauria</taxon>
        <taxon>Archosauria</taxon>
        <taxon>Dinosauria</taxon>
        <taxon>Saurischia</taxon>
        <taxon>Theropoda</taxon>
        <taxon>Coelurosauria</taxon>
        <taxon>Aves</taxon>
        <taxon>Neognathae</taxon>
        <taxon>Neoaves</taxon>
        <taxon>Telluraves</taxon>
        <taxon>Accipitrimorphae</taxon>
        <taxon>Accipitriformes</taxon>
        <taxon>Accipitridae</taxon>
        <taxon>Accipitrinae</taxon>
        <taxon>Accipiter</taxon>
    </lineage>
</organism>
<accession>A0A8B9NU27</accession>
<proteinExistence type="predicted"/>
<reference evidence="1" key="2">
    <citation type="submission" date="2025-09" db="UniProtKB">
        <authorList>
            <consortium name="Ensembl"/>
        </authorList>
    </citation>
    <scope>IDENTIFICATION</scope>
</reference>